<organism evidence="2 3">
    <name type="scientific">Kiloniella antarctica</name>
    <dbReference type="NCBI Taxonomy" id="1550907"/>
    <lineage>
        <taxon>Bacteria</taxon>
        <taxon>Pseudomonadati</taxon>
        <taxon>Pseudomonadota</taxon>
        <taxon>Alphaproteobacteria</taxon>
        <taxon>Rhodospirillales</taxon>
        <taxon>Kiloniellaceae</taxon>
        <taxon>Kiloniella</taxon>
    </lineage>
</organism>
<dbReference type="RefSeq" id="WP_380250770.1">
    <property type="nucleotide sequence ID" value="NZ_JBHUII010000004.1"/>
</dbReference>
<reference evidence="3" key="1">
    <citation type="journal article" date="2019" name="Int. J. Syst. Evol. Microbiol.">
        <title>The Global Catalogue of Microorganisms (GCM) 10K type strain sequencing project: providing services to taxonomists for standard genome sequencing and annotation.</title>
        <authorList>
            <consortium name="The Broad Institute Genomics Platform"/>
            <consortium name="The Broad Institute Genome Sequencing Center for Infectious Disease"/>
            <person name="Wu L."/>
            <person name="Ma J."/>
        </authorList>
    </citation>
    <scope>NUCLEOTIDE SEQUENCE [LARGE SCALE GENOMIC DNA]</scope>
    <source>
        <strain evidence="3">CGMCC 4.7192</strain>
    </source>
</reference>
<evidence type="ECO:0000313" key="3">
    <source>
        <dbReference type="Proteomes" id="UP001597294"/>
    </source>
</evidence>
<feature type="region of interest" description="Disordered" evidence="1">
    <location>
        <begin position="191"/>
        <end position="212"/>
    </location>
</feature>
<name>A0ABW5BM46_9PROT</name>
<evidence type="ECO:0000256" key="1">
    <source>
        <dbReference type="SAM" id="MobiDB-lite"/>
    </source>
</evidence>
<accession>A0ABW5BM46</accession>
<feature type="compositionally biased region" description="Basic and acidic residues" evidence="1">
    <location>
        <begin position="27"/>
        <end position="37"/>
    </location>
</feature>
<dbReference type="Proteomes" id="UP001597294">
    <property type="component" value="Unassembled WGS sequence"/>
</dbReference>
<keyword evidence="3" id="KW-1185">Reference proteome</keyword>
<sequence length="212" mass="23494">MKYQHAEDLQPDPSVGFSAIEVGGAEANREGNRERNTETNVKPDVATNASISKDQQTTKQKTQLTPAPFSVFKALSEARGQEMTYKKLRVISGMADTNSFPKHIQELVAKGVIQCLGPHCDRYVILKVDPASVELVQRYARKTSQHSRPDSNANAKKRKCLSCREEFLSEWAGMRICLECKTTPAWLDPDNPYTPEGDTDGSGLSDLTTGLY</sequence>
<proteinExistence type="predicted"/>
<protein>
    <submittedName>
        <fullName evidence="2">Uncharacterized protein</fullName>
    </submittedName>
</protein>
<dbReference type="EMBL" id="JBHUII010000004">
    <property type="protein sequence ID" value="MFD2205805.1"/>
    <property type="molecule type" value="Genomic_DNA"/>
</dbReference>
<gene>
    <name evidence="2" type="ORF">ACFSKO_09295</name>
</gene>
<evidence type="ECO:0000313" key="2">
    <source>
        <dbReference type="EMBL" id="MFD2205805.1"/>
    </source>
</evidence>
<feature type="region of interest" description="Disordered" evidence="1">
    <location>
        <begin position="23"/>
        <end position="63"/>
    </location>
</feature>
<comment type="caution">
    <text evidence="2">The sequence shown here is derived from an EMBL/GenBank/DDBJ whole genome shotgun (WGS) entry which is preliminary data.</text>
</comment>